<dbReference type="AlphaFoldDB" id="A0A928TUQ6"/>
<feature type="binding site" evidence="3">
    <location>
        <position position="223"/>
    </location>
    <ligand>
        <name>Mg(2+)</name>
        <dbReference type="ChEBI" id="CHEBI:18420"/>
        <label>1</label>
        <note>catalytic</note>
    </ligand>
</feature>
<dbReference type="Proteomes" id="UP000710385">
    <property type="component" value="Unassembled WGS sequence"/>
</dbReference>
<dbReference type="Gene3D" id="3.30.540.10">
    <property type="entry name" value="Fructose-1,6-Bisphosphatase, subunit A, domain 1"/>
    <property type="match status" value="1"/>
</dbReference>
<dbReference type="GO" id="GO:0007165">
    <property type="term" value="P:signal transduction"/>
    <property type="evidence" value="ECO:0007669"/>
    <property type="project" value="TreeGrafter"/>
</dbReference>
<evidence type="ECO:0000256" key="3">
    <source>
        <dbReference type="PIRSR" id="PIRSR600760-2"/>
    </source>
</evidence>
<comment type="caution">
    <text evidence="4">The sequence shown here is derived from an EMBL/GenBank/DDBJ whole genome shotgun (WGS) entry which is preliminary data.</text>
</comment>
<feature type="binding site" evidence="3">
    <location>
        <position position="99"/>
    </location>
    <ligand>
        <name>Mg(2+)</name>
        <dbReference type="ChEBI" id="CHEBI:18420"/>
        <label>1</label>
        <note>catalytic</note>
    </ligand>
</feature>
<organism evidence="4 5">
    <name type="scientific">candidate division WWE3 bacterium</name>
    <dbReference type="NCBI Taxonomy" id="2053526"/>
    <lineage>
        <taxon>Bacteria</taxon>
        <taxon>Katanobacteria</taxon>
    </lineage>
</organism>
<keyword evidence="1 3" id="KW-0479">Metal-binding</keyword>
<feature type="binding site" evidence="3">
    <location>
        <position position="76"/>
    </location>
    <ligand>
        <name>Mg(2+)</name>
        <dbReference type="ChEBI" id="CHEBI:18420"/>
        <label>1</label>
        <note>catalytic</note>
    </ligand>
</feature>
<dbReference type="GO" id="GO:0008934">
    <property type="term" value="F:inositol monophosphate 1-phosphatase activity"/>
    <property type="evidence" value="ECO:0007669"/>
    <property type="project" value="TreeGrafter"/>
</dbReference>
<dbReference type="GO" id="GO:0046872">
    <property type="term" value="F:metal ion binding"/>
    <property type="evidence" value="ECO:0007669"/>
    <property type="project" value="UniProtKB-KW"/>
</dbReference>
<dbReference type="EMBL" id="JABTTY010000001">
    <property type="protein sequence ID" value="MBE7525240.1"/>
    <property type="molecule type" value="Genomic_DNA"/>
</dbReference>
<name>A0A928TUQ6_UNCKA</name>
<dbReference type="GO" id="GO:0046854">
    <property type="term" value="P:phosphatidylinositol phosphate biosynthetic process"/>
    <property type="evidence" value="ECO:0007669"/>
    <property type="project" value="InterPro"/>
</dbReference>
<dbReference type="GO" id="GO:0006020">
    <property type="term" value="P:inositol metabolic process"/>
    <property type="evidence" value="ECO:0007669"/>
    <property type="project" value="TreeGrafter"/>
</dbReference>
<proteinExistence type="predicted"/>
<feature type="binding site" evidence="3">
    <location>
        <position position="96"/>
    </location>
    <ligand>
        <name>Mg(2+)</name>
        <dbReference type="ChEBI" id="CHEBI:18420"/>
        <label>1</label>
        <note>catalytic</note>
    </ligand>
</feature>
<evidence type="ECO:0000313" key="5">
    <source>
        <dbReference type="Proteomes" id="UP000710385"/>
    </source>
</evidence>
<gene>
    <name evidence="4" type="ORF">HS096_02515</name>
</gene>
<evidence type="ECO:0000313" key="4">
    <source>
        <dbReference type="EMBL" id="MBE7525240.1"/>
    </source>
</evidence>
<keyword evidence="2 3" id="KW-0460">Magnesium</keyword>
<evidence type="ECO:0000256" key="1">
    <source>
        <dbReference type="ARBA" id="ARBA00022723"/>
    </source>
</evidence>
<dbReference type="Gene3D" id="3.40.190.80">
    <property type="match status" value="1"/>
</dbReference>
<comment type="cofactor">
    <cofactor evidence="3">
        <name>Mg(2+)</name>
        <dbReference type="ChEBI" id="CHEBI:18420"/>
    </cofactor>
</comment>
<feature type="binding site" evidence="3">
    <location>
        <position position="98"/>
    </location>
    <ligand>
        <name>Mg(2+)</name>
        <dbReference type="ChEBI" id="CHEBI:18420"/>
        <label>1</label>
        <note>catalytic</note>
    </ligand>
</feature>
<reference evidence="4" key="1">
    <citation type="submission" date="2020-05" db="EMBL/GenBank/DDBJ databases">
        <title>High-Quality Genomes of Partial-Nitritation/Anammox System by Hierarchical Clustering Based Hybrid Assembly.</title>
        <authorList>
            <person name="Liu L."/>
            <person name="Wang Y."/>
            <person name="Che Y."/>
            <person name="Chen Y."/>
            <person name="Xia Y."/>
            <person name="Luo R."/>
            <person name="Cheng S.H."/>
            <person name="Zheng C."/>
            <person name="Zhang T."/>
        </authorList>
    </citation>
    <scope>NUCLEOTIDE SEQUENCE</scope>
    <source>
        <strain evidence="4">H1_PAT1</strain>
    </source>
</reference>
<sequence>MRRLIDARRKRRWLGIARTAISAGEENALRHFDYRATNGYSYKAHGEIVTPVDNAVNEAVRKSLRRLTPGIPVCSEEGGDISEQQIAKTELAWALDPIDGTTNFAARIPLWGISLALLYHGEPVVGLISLPALRQRYHAVLGEGSFMGEHRLMASKTSKLHESLGLMCYGYLGKHIGKGVRMITRFSKRVRSERVLGAAVVEAAWVAAGRADFSILEGVHAWDVAAGALLVREAGGKALNGNGKPWKPGDEEIIFSNAKLSETVLSLYRQKT</sequence>
<dbReference type="InterPro" id="IPR000760">
    <property type="entry name" value="Inositol_monophosphatase-like"/>
</dbReference>
<dbReference type="PROSITE" id="PS00630">
    <property type="entry name" value="IMP_2"/>
    <property type="match status" value="1"/>
</dbReference>
<dbReference type="Pfam" id="PF00459">
    <property type="entry name" value="Inositol_P"/>
    <property type="match status" value="1"/>
</dbReference>
<dbReference type="PRINTS" id="PR00377">
    <property type="entry name" value="IMPHPHTASES"/>
</dbReference>
<dbReference type="PANTHER" id="PTHR20854">
    <property type="entry name" value="INOSITOL MONOPHOSPHATASE"/>
    <property type="match status" value="1"/>
</dbReference>
<dbReference type="InterPro" id="IPR020550">
    <property type="entry name" value="Inositol_monophosphatase_CS"/>
</dbReference>
<evidence type="ECO:0000256" key="2">
    <source>
        <dbReference type="ARBA" id="ARBA00022842"/>
    </source>
</evidence>
<protein>
    <submittedName>
        <fullName evidence="4">Inositol monophosphatase</fullName>
    </submittedName>
</protein>
<dbReference type="PANTHER" id="PTHR20854:SF4">
    <property type="entry name" value="INOSITOL-1-MONOPHOSPHATASE-RELATED"/>
    <property type="match status" value="1"/>
</dbReference>
<dbReference type="SUPFAM" id="SSF56655">
    <property type="entry name" value="Carbohydrate phosphatase"/>
    <property type="match status" value="1"/>
</dbReference>
<accession>A0A928TUQ6</accession>